<reference evidence="2" key="2">
    <citation type="submission" date="2016-06" db="UniProtKB">
        <authorList>
            <consortium name="WormBaseParasite"/>
        </authorList>
    </citation>
    <scope>IDENTIFICATION</scope>
</reference>
<organism evidence="1 2">
    <name type="scientific">Globodera pallida</name>
    <name type="common">Potato cyst nematode worm</name>
    <name type="synonym">Heterodera pallida</name>
    <dbReference type="NCBI Taxonomy" id="36090"/>
    <lineage>
        <taxon>Eukaryota</taxon>
        <taxon>Metazoa</taxon>
        <taxon>Ecdysozoa</taxon>
        <taxon>Nematoda</taxon>
        <taxon>Chromadorea</taxon>
        <taxon>Rhabditida</taxon>
        <taxon>Tylenchina</taxon>
        <taxon>Tylenchomorpha</taxon>
        <taxon>Tylenchoidea</taxon>
        <taxon>Heteroderidae</taxon>
        <taxon>Heteroderinae</taxon>
        <taxon>Globodera</taxon>
    </lineage>
</organism>
<dbReference type="WBParaSite" id="GPLIN_001637200">
    <property type="protein sequence ID" value="GPLIN_001637200"/>
    <property type="gene ID" value="GPLIN_001637200"/>
</dbReference>
<dbReference type="Proteomes" id="UP000050741">
    <property type="component" value="Unassembled WGS sequence"/>
</dbReference>
<evidence type="ECO:0000313" key="1">
    <source>
        <dbReference type="Proteomes" id="UP000050741"/>
    </source>
</evidence>
<keyword evidence="1" id="KW-1185">Reference proteome</keyword>
<protein>
    <submittedName>
        <fullName evidence="2">Secreted protein</fullName>
    </submittedName>
</protein>
<dbReference type="AlphaFoldDB" id="A0A183CU14"/>
<accession>A0A183CU14</accession>
<evidence type="ECO:0000313" key="2">
    <source>
        <dbReference type="WBParaSite" id="GPLIN_001637200"/>
    </source>
</evidence>
<sequence>LAIGCGLAATYSAFVELSTSRFSGPCYLATSSNLAASADAFQTTTFVQSMHCCGAFRNISKHGYGFSQCQSMSTDRF</sequence>
<name>A0A183CU14_GLOPA</name>
<proteinExistence type="predicted"/>
<reference evidence="1" key="1">
    <citation type="submission" date="2014-05" db="EMBL/GenBank/DDBJ databases">
        <title>The genome and life-stage specific transcriptomes of Globodera pallida elucidate key aspects of plant parasitism by a cyst nematode.</title>
        <authorList>
            <person name="Cotton J.A."/>
            <person name="Lilley C.J."/>
            <person name="Jones L.M."/>
            <person name="Kikuchi T."/>
            <person name="Reid A.J."/>
            <person name="Thorpe P."/>
            <person name="Tsai I.J."/>
            <person name="Beasley H."/>
            <person name="Blok V."/>
            <person name="Cock P.J.A."/>
            <person name="Van den Akker S.E."/>
            <person name="Holroyd N."/>
            <person name="Hunt M."/>
            <person name="Mantelin S."/>
            <person name="Naghra H."/>
            <person name="Pain A."/>
            <person name="Palomares-Rius J.E."/>
            <person name="Zarowiecki M."/>
            <person name="Berriman M."/>
            <person name="Jones J.T."/>
            <person name="Urwin P.E."/>
        </authorList>
    </citation>
    <scope>NUCLEOTIDE SEQUENCE [LARGE SCALE GENOMIC DNA]</scope>
    <source>
        <strain evidence="1">Lindley</strain>
    </source>
</reference>